<protein>
    <submittedName>
        <fullName evidence="1">Uncharacterized protein</fullName>
    </submittedName>
</protein>
<evidence type="ECO:0000313" key="2">
    <source>
        <dbReference type="Proteomes" id="UP000712600"/>
    </source>
</evidence>
<dbReference type="Proteomes" id="UP000712600">
    <property type="component" value="Unassembled WGS sequence"/>
</dbReference>
<dbReference type="AlphaFoldDB" id="A0A8S9S152"/>
<sequence length="204" mass="23196">MPLFKTLRKLQQVQKNSASLVSCSSLLREVFYPAVHSSPIKNMACPGTLKRLRCFRMKETTIESKGVWSNASNEAPWQICNVSAHGKEWRPESLSLSSKSYFKLEEKRGQKSPQCKGGHTKDRFTQYLVIFPSTHQAQAQGSHLLKTVQTNGLNLFQDGVNKCHGLLSHSHGLYLPSMVMYGDAKSWRRSIKEKFHLPYLKTLQ</sequence>
<proteinExistence type="predicted"/>
<dbReference type="EMBL" id="QGKX02000088">
    <property type="protein sequence ID" value="KAF3586388.1"/>
    <property type="molecule type" value="Genomic_DNA"/>
</dbReference>
<name>A0A8S9S152_BRACR</name>
<organism evidence="1 2">
    <name type="scientific">Brassica cretica</name>
    <name type="common">Mustard</name>
    <dbReference type="NCBI Taxonomy" id="69181"/>
    <lineage>
        <taxon>Eukaryota</taxon>
        <taxon>Viridiplantae</taxon>
        <taxon>Streptophyta</taxon>
        <taxon>Embryophyta</taxon>
        <taxon>Tracheophyta</taxon>
        <taxon>Spermatophyta</taxon>
        <taxon>Magnoliopsida</taxon>
        <taxon>eudicotyledons</taxon>
        <taxon>Gunneridae</taxon>
        <taxon>Pentapetalae</taxon>
        <taxon>rosids</taxon>
        <taxon>malvids</taxon>
        <taxon>Brassicales</taxon>
        <taxon>Brassicaceae</taxon>
        <taxon>Brassiceae</taxon>
        <taxon>Brassica</taxon>
    </lineage>
</organism>
<accession>A0A8S9S152</accession>
<gene>
    <name evidence="1" type="ORF">F2Q69_00028593</name>
</gene>
<comment type="caution">
    <text evidence="1">The sequence shown here is derived from an EMBL/GenBank/DDBJ whole genome shotgun (WGS) entry which is preliminary data.</text>
</comment>
<reference evidence="1" key="1">
    <citation type="submission" date="2019-12" db="EMBL/GenBank/DDBJ databases">
        <title>Genome sequencing and annotation of Brassica cretica.</title>
        <authorList>
            <person name="Studholme D.J."/>
            <person name="Sarris P."/>
        </authorList>
    </citation>
    <scope>NUCLEOTIDE SEQUENCE</scope>
    <source>
        <strain evidence="1">PFS-109/04</strain>
        <tissue evidence="1">Leaf</tissue>
    </source>
</reference>
<evidence type="ECO:0000313" key="1">
    <source>
        <dbReference type="EMBL" id="KAF3586388.1"/>
    </source>
</evidence>